<dbReference type="InterPro" id="IPR011009">
    <property type="entry name" value="Kinase-like_dom_sf"/>
</dbReference>
<evidence type="ECO:0000313" key="11">
    <source>
        <dbReference type="Ensembl" id="ENSSFOP00015063593.1"/>
    </source>
</evidence>
<dbReference type="PROSITE" id="PS00107">
    <property type="entry name" value="PROTEIN_KINASE_ATP"/>
    <property type="match status" value="1"/>
</dbReference>
<dbReference type="Gene3D" id="3.30.200.20">
    <property type="entry name" value="Phosphorylase Kinase, domain 1"/>
    <property type="match status" value="1"/>
</dbReference>
<dbReference type="Ensembl" id="ENSSFOT00015072659.1">
    <property type="protein sequence ID" value="ENSSFOP00015063593.1"/>
    <property type="gene ID" value="ENSSFOG00015024444.1"/>
</dbReference>
<keyword evidence="3 7" id="KW-0547">Nucleotide-binding</keyword>
<dbReference type="Pfam" id="PF00069">
    <property type="entry name" value="Pkinase"/>
    <property type="match status" value="1"/>
</dbReference>
<evidence type="ECO:0000256" key="6">
    <source>
        <dbReference type="ARBA" id="ARBA00048679"/>
    </source>
</evidence>
<evidence type="ECO:0000259" key="10">
    <source>
        <dbReference type="PROSITE" id="PS50309"/>
    </source>
</evidence>
<feature type="region of interest" description="Disordered" evidence="8">
    <location>
        <begin position="308"/>
        <end position="403"/>
    </location>
</feature>
<dbReference type="SMART" id="SM00220">
    <property type="entry name" value="S_TKc"/>
    <property type="match status" value="1"/>
</dbReference>
<evidence type="ECO:0000313" key="12">
    <source>
        <dbReference type="Proteomes" id="UP000694397"/>
    </source>
</evidence>
<dbReference type="PROSITE" id="PS00108">
    <property type="entry name" value="PROTEIN_KINASE_ST"/>
    <property type="match status" value="1"/>
</dbReference>
<dbReference type="FunFam" id="1.10.510.10:FF:000066">
    <property type="entry name" value="Serine/threonine-protein kinase DCLK1 isoform 2"/>
    <property type="match status" value="1"/>
</dbReference>
<dbReference type="GO" id="GO:0004674">
    <property type="term" value="F:protein serine/threonine kinase activity"/>
    <property type="evidence" value="ECO:0007669"/>
    <property type="project" value="UniProtKB-EC"/>
</dbReference>
<dbReference type="Gene3D" id="1.10.510.10">
    <property type="entry name" value="Transferase(Phosphotransferase) domain 1"/>
    <property type="match status" value="1"/>
</dbReference>
<reference evidence="11 12" key="1">
    <citation type="submission" date="2019-04" db="EMBL/GenBank/DDBJ databases">
        <authorList>
            <consortium name="Wellcome Sanger Institute Data Sharing"/>
        </authorList>
    </citation>
    <scope>NUCLEOTIDE SEQUENCE [LARGE SCALE GENOMIC DNA]</scope>
</reference>
<feature type="compositionally biased region" description="Polar residues" evidence="8">
    <location>
        <begin position="366"/>
        <end position="394"/>
    </location>
</feature>
<evidence type="ECO:0000256" key="7">
    <source>
        <dbReference type="PROSITE-ProRule" id="PRU10141"/>
    </source>
</evidence>
<comment type="catalytic activity">
    <reaction evidence="6">
        <text>L-seryl-[protein] + ATP = O-phospho-L-seryl-[protein] + ADP + H(+)</text>
        <dbReference type="Rhea" id="RHEA:17989"/>
        <dbReference type="Rhea" id="RHEA-COMP:9863"/>
        <dbReference type="Rhea" id="RHEA-COMP:11604"/>
        <dbReference type="ChEBI" id="CHEBI:15378"/>
        <dbReference type="ChEBI" id="CHEBI:29999"/>
        <dbReference type="ChEBI" id="CHEBI:30616"/>
        <dbReference type="ChEBI" id="CHEBI:83421"/>
        <dbReference type="ChEBI" id="CHEBI:456216"/>
        <dbReference type="EC" id="2.7.11.1"/>
    </reaction>
</comment>
<evidence type="ECO:0000256" key="8">
    <source>
        <dbReference type="SAM" id="MobiDB-lite"/>
    </source>
</evidence>
<dbReference type="Pfam" id="PF03607">
    <property type="entry name" value="DCX"/>
    <property type="match status" value="1"/>
</dbReference>
<evidence type="ECO:0000256" key="5">
    <source>
        <dbReference type="ARBA" id="ARBA00047899"/>
    </source>
</evidence>
<dbReference type="Proteomes" id="UP000694397">
    <property type="component" value="Chromosome 23"/>
</dbReference>
<dbReference type="GO" id="GO:0035556">
    <property type="term" value="P:intracellular signal transduction"/>
    <property type="evidence" value="ECO:0007669"/>
    <property type="project" value="InterPro"/>
</dbReference>
<sequence>MAASSLISGQHAPVPRSSTPPNGWTGKGQVWDSCRPLGKPPYVPCRSDEAYRPAPGGFAFHTTHAENSPLRPRIVTVVRAGRGGPASETGGRQLRKITILLNRRAVQTFEQLVADISEALGFPRWKNDRVRRLFSLRGREIRSVSDFFRNDDVFVAAGRERPSSGEVQEVLEELFPDSSCFHSTVLQAWERLLRPPVKTSKTDSGFQEEPEPVQGWPVGVRAAGNGSLKSRDRAFQSRRQMHKCEQVRAEGRGGKSRVRNVKDLFPAKAKAEKADGTQVPCRAARSHREPLVPITAERVLPAVGVQDTEAVGVPEEQQVRSEGAGERTGQSTCHPQKLPGDVVTCGVSPSVPETKGTASEGEAECGSTSPGIPQAMTQTSAEAHQESVSPATENSSEHKERPERPLLEGTGAMESEAELPDFLPAGPVLSQSDLERHYEIGRVVGDGNFAVVRECRRRDAGTGATPFAMKIIDRAKLRGKEHMAQNEISIAQSLRHPNVVRFLRHYETAERIYLLMELVAGGDLFDAITENVKFPEELVACLLRDVCEALAYIHAKCIVHRDLKPENLLVQRNADGSTTLKLADFGLATVVTEPIFTVCGTPTYVAPEILVEKGYGLPVDMWAAGVIAYILLCGFAPFRSQDKDQERLFQLIQQGEYEFLSPYWDGVSPGAKDFTGHLLVVDPQTRMTARAALQHPWTRFSPKGRTEITVKTIDGMVAQQVALLSYRAWVV</sequence>
<dbReference type="PROSITE" id="PS50309">
    <property type="entry name" value="DC"/>
    <property type="match status" value="1"/>
</dbReference>
<dbReference type="Gene3D" id="3.10.20.230">
    <property type="entry name" value="Doublecortin domain"/>
    <property type="match status" value="1"/>
</dbReference>
<keyword evidence="12" id="KW-1185">Reference proteome</keyword>
<dbReference type="AlphaFoldDB" id="A0A8C9VQF4"/>
<evidence type="ECO:0000259" key="9">
    <source>
        <dbReference type="PROSITE" id="PS50011"/>
    </source>
</evidence>
<dbReference type="SUPFAM" id="SSF89837">
    <property type="entry name" value="Doublecortin (DC)"/>
    <property type="match status" value="1"/>
</dbReference>
<feature type="region of interest" description="Disordered" evidence="8">
    <location>
        <begin position="1"/>
        <end position="27"/>
    </location>
</feature>
<dbReference type="InterPro" id="IPR000719">
    <property type="entry name" value="Prot_kinase_dom"/>
</dbReference>
<dbReference type="OrthoDB" id="1738954at2759"/>
<dbReference type="SUPFAM" id="SSF56112">
    <property type="entry name" value="Protein kinase-like (PK-like)"/>
    <property type="match status" value="1"/>
</dbReference>
<dbReference type="GeneTree" id="ENSGT00940000159476"/>
<evidence type="ECO:0000256" key="3">
    <source>
        <dbReference type="ARBA" id="ARBA00022741"/>
    </source>
</evidence>
<feature type="region of interest" description="Disordered" evidence="8">
    <location>
        <begin position="199"/>
        <end position="223"/>
    </location>
</feature>
<comment type="similarity">
    <text evidence="1">Belongs to the protein kinase superfamily. CAMK Ser/Thr protein kinase family. CaMK subfamily.</text>
</comment>
<evidence type="ECO:0000256" key="4">
    <source>
        <dbReference type="ARBA" id="ARBA00022840"/>
    </source>
</evidence>
<dbReference type="PANTHER" id="PTHR24347">
    <property type="entry name" value="SERINE/THREONINE-PROTEIN KINASE"/>
    <property type="match status" value="1"/>
</dbReference>
<dbReference type="InterPro" id="IPR008271">
    <property type="entry name" value="Ser/Thr_kinase_AS"/>
</dbReference>
<feature type="domain" description="Protein kinase" evidence="9">
    <location>
        <begin position="438"/>
        <end position="698"/>
    </location>
</feature>
<reference evidence="11" key="2">
    <citation type="submission" date="2025-08" db="UniProtKB">
        <authorList>
            <consortium name="Ensembl"/>
        </authorList>
    </citation>
    <scope>IDENTIFICATION</scope>
</reference>
<reference evidence="11" key="3">
    <citation type="submission" date="2025-09" db="UniProtKB">
        <authorList>
            <consortium name="Ensembl"/>
        </authorList>
    </citation>
    <scope>IDENTIFICATION</scope>
</reference>
<organism evidence="11 12">
    <name type="scientific">Scleropages formosus</name>
    <name type="common">Asian bonytongue</name>
    <name type="synonym">Osteoglossum formosum</name>
    <dbReference type="NCBI Taxonomy" id="113540"/>
    <lineage>
        <taxon>Eukaryota</taxon>
        <taxon>Metazoa</taxon>
        <taxon>Chordata</taxon>
        <taxon>Craniata</taxon>
        <taxon>Vertebrata</taxon>
        <taxon>Euteleostomi</taxon>
        <taxon>Actinopterygii</taxon>
        <taxon>Neopterygii</taxon>
        <taxon>Teleostei</taxon>
        <taxon>Osteoglossocephala</taxon>
        <taxon>Osteoglossomorpha</taxon>
        <taxon>Osteoglossiformes</taxon>
        <taxon>Osteoglossidae</taxon>
        <taxon>Scleropages</taxon>
    </lineage>
</organism>
<dbReference type="InterPro" id="IPR017441">
    <property type="entry name" value="Protein_kinase_ATP_BS"/>
</dbReference>
<comment type="catalytic activity">
    <reaction evidence="5">
        <text>L-threonyl-[protein] + ATP = O-phospho-L-threonyl-[protein] + ADP + H(+)</text>
        <dbReference type="Rhea" id="RHEA:46608"/>
        <dbReference type="Rhea" id="RHEA-COMP:11060"/>
        <dbReference type="Rhea" id="RHEA-COMP:11605"/>
        <dbReference type="ChEBI" id="CHEBI:15378"/>
        <dbReference type="ChEBI" id="CHEBI:30013"/>
        <dbReference type="ChEBI" id="CHEBI:30616"/>
        <dbReference type="ChEBI" id="CHEBI:61977"/>
        <dbReference type="ChEBI" id="CHEBI:456216"/>
        <dbReference type="EC" id="2.7.11.1"/>
    </reaction>
</comment>
<dbReference type="CDD" id="cd16111">
    <property type="entry name" value="DCX_DCLK3"/>
    <property type="match status" value="1"/>
</dbReference>
<protein>
    <recommendedName>
        <fullName evidence="2">non-specific serine/threonine protein kinase</fullName>
        <ecNumber evidence="2">2.7.11.1</ecNumber>
    </recommendedName>
</protein>
<dbReference type="SMART" id="SM00537">
    <property type="entry name" value="DCX"/>
    <property type="match status" value="1"/>
</dbReference>
<proteinExistence type="inferred from homology"/>
<evidence type="ECO:0000256" key="1">
    <source>
        <dbReference type="ARBA" id="ARBA00005354"/>
    </source>
</evidence>
<feature type="binding site" evidence="7">
    <location>
        <position position="470"/>
    </location>
    <ligand>
        <name>ATP</name>
        <dbReference type="ChEBI" id="CHEBI:30616"/>
    </ligand>
</feature>
<gene>
    <name evidence="11" type="primary">DCLK3</name>
    <name evidence="11" type="synonym">dclk3</name>
</gene>
<dbReference type="PROSITE" id="PS50011">
    <property type="entry name" value="PROTEIN_KINASE_DOM"/>
    <property type="match status" value="1"/>
</dbReference>
<evidence type="ECO:0000256" key="2">
    <source>
        <dbReference type="ARBA" id="ARBA00012513"/>
    </source>
</evidence>
<feature type="domain" description="Doublecortin" evidence="10">
    <location>
        <begin position="73"/>
        <end position="161"/>
    </location>
</feature>
<dbReference type="GO" id="GO:0005524">
    <property type="term" value="F:ATP binding"/>
    <property type="evidence" value="ECO:0007669"/>
    <property type="project" value="UniProtKB-UniRule"/>
</dbReference>
<dbReference type="EC" id="2.7.11.1" evidence="2"/>
<dbReference type="InterPro" id="IPR036572">
    <property type="entry name" value="Doublecortin_dom_sf"/>
</dbReference>
<dbReference type="InterPro" id="IPR003533">
    <property type="entry name" value="Doublecortin_dom"/>
</dbReference>
<name>A0A8C9VQF4_SCLFO</name>
<accession>A0A8C9VQF4</accession>
<keyword evidence="4 7" id="KW-0067">ATP-binding</keyword>